<evidence type="ECO:0000256" key="6">
    <source>
        <dbReference type="ARBA" id="ARBA00023157"/>
    </source>
</evidence>
<dbReference type="Gene3D" id="2.60.40.10">
    <property type="entry name" value="Immunoglobulins"/>
    <property type="match status" value="1"/>
</dbReference>
<name>A0A8C4XB88_ERPCA</name>
<dbReference type="PANTHER" id="PTHR13869:SF3">
    <property type="entry name" value="SODIUM CHANNEL SUBUNIT BETA-2"/>
    <property type="match status" value="1"/>
</dbReference>
<dbReference type="PANTHER" id="PTHR13869">
    <property type="entry name" value="MYELIN P0 RELATED"/>
    <property type="match status" value="1"/>
</dbReference>
<dbReference type="SUPFAM" id="SSF48726">
    <property type="entry name" value="Immunoglobulin"/>
    <property type="match status" value="1"/>
</dbReference>
<gene>
    <name evidence="12" type="primary">SCN2B</name>
    <name evidence="12" type="synonym">scn2b</name>
</gene>
<keyword evidence="8" id="KW-0393">Immunoglobulin domain</keyword>
<evidence type="ECO:0000256" key="8">
    <source>
        <dbReference type="ARBA" id="ARBA00023319"/>
    </source>
</evidence>
<dbReference type="Proteomes" id="UP000694620">
    <property type="component" value="Chromosome 9"/>
</dbReference>
<dbReference type="InterPro" id="IPR013783">
    <property type="entry name" value="Ig-like_fold"/>
</dbReference>
<keyword evidence="6" id="KW-1015">Disulfide bond</keyword>
<keyword evidence="4 10" id="KW-1133">Transmembrane helix</keyword>
<dbReference type="RefSeq" id="XP_028664315.1">
    <property type="nucleotide sequence ID" value="XM_028808482.2"/>
</dbReference>
<feature type="domain" description="Ig-like" evidence="11">
    <location>
        <begin position="33"/>
        <end position="154"/>
    </location>
</feature>
<evidence type="ECO:0000313" key="12">
    <source>
        <dbReference type="Ensembl" id="ENSECRP00000019157.1"/>
    </source>
</evidence>
<reference evidence="12" key="3">
    <citation type="submission" date="2025-09" db="UniProtKB">
        <authorList>
            <consortium name="Ensembl"/>
        </authorList>
    </citation>
    <scope>IDENTIFICATION</scope>
</reference>
<sequence>MYLSLQKRSRLWMKISEACVLGFAMLLVMGHLASAMDVTVLSKMNALNGTNVRLSCTFNSCYKIENSKFSMNWTYKECHNCTNVTFLQYKHKWIYPKDHQFEGRVNFTGNLNKNDVSVTIKNIQIDDSGLFTCEVKNPPDRQQGRGVIDFNVITEVPPERDSTIAVIIGASVGGFLAVLILILVVVKCVRRRKKQELISDEQKIEEEGKMDGEGGTEEGTKCQ</sequence>
<dbReference type="GeneID" id="114656886"/>
<dbReference type="PROSITE" id="PS50835">
    <property type="entry name" value="IG_LIKE"/>
    <property type="match status" value="1"/>
</dbReference>
<evidence type="ECO:0000259" key="11">
    <source>
        <dbReference type="PROSITE" id="PS50835"/>
    </source>
</evidence>
<dbReference type="AlphaFoldDB" id="A0A8C4XB88"/>
<keyword evidence="2 10" id="KW-0812">Transmembrane</keyword>
<dbReference type="GO" id="GO:0005886">
    <property type="term" value="C:plasma membrane"/>
    <property type="evidence" value="ECO:0007669"/>
    <property type="project" value="TreeGrafter"/>
</dbReference>
<evidence type="ECO:0000256" key="9">
    <source>
        <dbReference type="SAM" id="MobiDB-lite"/>
    </source>
</evidence>
<evidence type="ECO:0000256" key="2">
    <source>
        <dbReference type="ARBA" id="ARBA00022692"/>
    </source>
</evidence>
<feature type="region of interest" description="Disordered" evidence="9">
    <location>
        <begin position="200"/>
        <end position="223"/>
    </location>
</feature>
<dbReference type="Ensembl" id="ENSECRT00000019550.1">
    <property type="protein sequence ID" value="ENSECRP00000019157.1"/>
    <property type="gene ID" value="ENSECRG00000012825.1"/>
</dbReference>
<evidence type="ECO:0000256" key="5">
    <source>
        <dbReference type="ARBA" id="ARBA00023136"/>
    </source>
</evidence>
<evidence type="ECO:0000313" key="13">
    <source>
        <dbReference type="Proteomes" id="UP000694620"/>
    </source>
</evidence>
<reference evidence="12" key="2">
    <citation type="submission" date="2025-08" db="UniProtKB">
        <authorList>
            <consortium name="Ensembl"/>
        </authorList>
    </citation>
    <scope>IDENTIFICATION</scope>
</reference>
<organism evidence="12 13">
    <name type="scientific">Erpetoichthys calabaricus</name>
    <name type="common">Rope fish</name>
    <name type="synonym">Calamoichthys calabaricus</name>
    <dbReference type="NCBI Taxonomy" id="27687"/>
    <lineage>
        <taxon>Eukaryota</taxon>
        <taxon>Metazoa</taxon>
        <taxon>Chordata</taxon>
        <taxon>Craniata</taxon>
        <taxon>Vertebrata</taxon>
        <taxon>Euteleostomi</taxon>
        <taxon>Actinopterygii</taxon>
        <taxon>Polypteriformes</taxon>
        <taxon>Polypteridae</taxon>
        <taxon>Erpetoichthys</taxon>
    </lineage>
</organism>
<accession>A0A8C4XB88</accession>
<comment type="subcellular location">
    <subcellularLocation>
        <location evidence="1">Membrane</location>
        <topology evidence="1">Single-pass type I membrane protein</topology>
    </subcellularLocation>
</comment>
<evidence type="ECO:0000256" key="4">
    <source>
        <dbReference type="ARBA" id="ARBA00022989"/>
    </source>
</evidence>
<keyword evidence="7" id="KW-0325">Glycoprotein</keyword>
<evidence type="ECO:0000256" key="10">
    <source>
        <dbReference type="SAM" id="Phobius"/>
    </source>
</evidence>
<dbReference type="SMART" id="SM00406">
    <property type="entry name" value="IGv"/>
    <property type="match status" value="1"/>
</dbReference>
<dbReference type="PRINTS" id="PR00213">
    <property type="entry name" value="MYELINP0"/>
</dbReference>
<keyword evidence="13" id="KW-1185">Reference proteome</keyword>
<dbReference type="InterPro" id="IPR036179">
    <property type="entry name" value="Ig-like_dom_sf"/>
</dbReference>
<dbReference type="GeneTree" id="ENSGT01030000234556"/>
<keyword evidence="5 10" id="KW-0472">Membrane</keyword>
<dbReference type="SMART" id="SM00409">
    <property type="entry name" value="IG"/>
    <property type="match status" value="1"/>
</dbReference>
<evidence type="ECO:0000256" key="7">
    <source>
        <dbReference type="ARBA" id="ARBA00023180"/>
    </source>
</evidence>
<dbReference type="InterPro" id="IPR007110">
    <property type="entry name" value="Ig-like_dom"/>
</dbReference>
<dbReference type="InterPro" id="IPR003599">
    <property type="entry name" value="Ig_sub"/>
</dbReference>
<evidence type="ECO:0000256" key="1">
    <source>
        <dbReference type="ARBA" id="ARBA00004479"/>
    </source>
</evidence>
<proteinExistence type="predicted"/>
<evidence type="ECO:0000256" key="3">
    <source>
        <dbReference type="ARBA" id="ARBA00022729"/>
    </source>
</evidence>
<dbReference type="Pfam" id="PF07686">
    <property type="entry name" value="V-set"/>
    <property type="match status" value="1"/>
</dbReference>
<keyword evidence="3" id="KW-0732">Signal</keyword>
<dbReference type="InterPro" id="IPR013106">
    <property type="entry name" value="Ig_V-set"/>
</dbReference>
<reference evidence="12" key="1">
    <citation type="submission" date="2021-06" db="EMBL/GenBank/DDBJ databases">
        <authorList>
            <consortium name="Wellcome Sanger Institute Data Sharing"/>
        </authorList>
    </citation>
    <scope>NUCLEOTIDE SEQUENCE [LARGE SCALE GENOMIC DNA]</scope>
</reference>
<dbReference type="OrthoDB" id="8750716at2759"/>
<protein>
    <submittedName>
        <fullName evidence="12">Sodium channel, voltage-gated, type II, beta</fullName>
    </submittedName>
</protein>
<feature type="transmembrane region" description="Helical" evidence="10">
    <location>
        <begin position="164"/>
        <end position="186"/>
    </location>
</feature>
<dbReference type="InterPro" id="IPR000920">
    <property type="entry name" value="Myelin_P0-rel"/>
</dbReference>
<dbReference type="CTD" id="6327"/>